<evidence type="ECO:0000313" key="2">
    <source>
        <dbReference type="Proteomes" id="UP000314294"/>
    </source>
</evidence>
<evidence type="ECO:0000313" key="1">
    <source>
        <dbReference type="EMBL" id="TNN53520.1"/>
    </source>
</evidence>
<proteinExistence type="predicted"/>
<gene>
    <name evidence="1" type="ORF">EYF80_036293</name>
</gene>
<sequence>MNSSVSRMYGMPLTFTAKLKSRHFRRNSDPSLTPPVTEASLTKVHWSAIQRSGPYCRVGLGKARCFWMLSMLWQCCLLVVRRYFCRARAMEGNIARAASRTSMMSDGVARSSSFFIRRTCVKASSTATTSLTKRRHTHGC</sequence>
<reference evidence="1 2" key="1">
    <citation type="submission" date="2019-03" db="EMBL/GenBank/DDBJ databases">
        <title>First draft genome of Liparis tanakae, snailfish: a comprehensive survey of snailfish specific genes.</title>
        <authorList>
            <person name="Kim W."/>
            <person name="Song I."/>
            <person name="Jeong J.-H."/>
            <person name="Kim D."/>
            <person name="Kim S."/>
            <person name="Ryu S."/>
            <person name="Song J.Y."/>
            <person name="Lee S.K."/>
        </authorList>
    </citation>
    <scope>NUCLEOTIDE SEQUENCE [LARGE SCALE GENOMIC DNA]</scope>
    <source>
        <tissue evidence="1">Muscle</tissue>
    </source>
</reference>
<accession>A0A4Z2GJV3</accession>
<dbReference type="AlphaFoldDB" id="A0A4Z2GJV3"/>
<protein>
    <submittedName>
        <fullName evidence="1">Uncharacterized protein</fullName>
    </submittedName>
</protein>
<comment type="caution">
    <text evidence="1">The sequence shown here is derived from an EMBL/GenBank/DDBJ whole genome shotgun (WGS) entry which is preliminary data.</text>
</comment>
<keyword evidence="2" id="KW-1185">Reference proteome</keyword>
<name>A0A4Z2GJV3_9TELE</name>
<dbReference type="Proteomes" id="UP000314294">
    <property type="component" value="Unassembled WGS sequence"/>
</dbReference>
<dbReference type="EMBL" id="SRLO01000514">
    <property type="protein sequence ID" value="TNN53520.1"/>
    <property type="molecule type" value="Genomic_DNA"/>
</dbReference>
<organism evidence="1 2">
    <name type="scientific">Liparis tanakae</name>
    <name type="common">Tanaka's snailfish</name>
    <dbReference type="NCBI Taxonomy" id="230148"/>
    <lineage>
        <taxon>Eukaryota</taxon>
        <taxon>Metazoa</taxon>
        <taxon>Chordata</taxon>
        <taxon>Craniata</taxon>
        <taxon>Vertebrata</taxon>
        <taxon>Euteleostomi</taxon>
        <taxon>Actinopterygii</taxon>
        <taxon>Neopterygii</taxon>
        <taxon>Teleostei</taxon>
        <taxon>Neoteleostei</taxon>
        <taxon>Acanthomorphata</taxon>
        <taxon>Eupercaria</taxon>
        <taxon>Perciformes</taxon>
        <taxon>Cottioidei</taxon>
        <taxon>Cottales</taxon>
        <taxon>Liparidae</taxon>
        <taxon>Liparis</taxon>
    </lineage>
</organism>